<dbReference type="Gene3D" id="3.40.630.30">
    <property type="match status" value="1"/>
</dbReference>
<evidence type="ECO:0000256" key="5">
    <source>
        <dbReference type="SAM" id="MobiDB-lite"/>
    </source>
</evidence>
<proteinExistence type="predicted"/>
<evidence type="ECO:0000256" key="3">
    <source>
        <dbReference type="ARBA" id="ARBA00022833"/>
    </source>
</evidence>
<gene>
    <name evidence="7" type="ORF">M231_04765</name>
</gene>
<name>A0A4Q1BJR3_TREME</name>
<dbReference type="GO" id="GO:0008270">
    <property type="term" value="F:zinc ion binding"/>
    <property type="evidence" value="ECO:0007669"/>
    <property type="project" value="UniProtKB-KW"/>
</dbReference>
<organism evidence="7 8">
    <name type="scientific">Tremella mesenterica</name>
    <name type="common">Jelly fungus</name>
    <dbReference type="NCBI Taxonomy" id="5217"/>
    <lineage>
        <taxon>Eukaryota</taxon>
        <taxon>Fungi</taxon>
        <taxon>Dikarya</taxon>
        <taxon>Basidiomycota</taxon>
        <taxon>Agaricomycotina</taxon>
        <taxon>Tremellomycetes</taxon>
        <taxon>Tremellales</taxon>
        <taxon>Tremellaceae</taxon>
        <taxon>Tremella</taxon>
    </lineage>
</organism>
<feature type="region of interest" description="Disordered" evidence="5">
    <location>
        <begin position="81"/>
        <end position="102"/>
    </location>
</feature>
<dbReference type="SUPFAM" id="SSF55729">
    <property type="entry name" value="Acyl-CoA N-acyltransferases (Nat)"/>
    <property type="match status" value="1"/>
</dbReference>
<keyword evidence="3" id="KW-0862">Zinc</keyword>
<protein>
    <recommendedName>
        <fullName evidence="6">MYND-type domain-containing protein</fullName>
    </recommendedName>
</protein>
<dbReference type="PROSITE" id="PS50865">
    <property type="entry name" value="ZF_MYND_2"/>
    <property type="match status" value="1"/>
</dbReference>
<evidence type="ECO:0000256" key="4">
    <source>
        <dbReference type="PROSITE-ProRule" id="PRU00134"/>
    </source>
</evidence>
<dbReference type="Gene3D" id="6.10.140.2220">
    <property type="match status" value="1"/>
</dbReference>
<dbReference type="Pfam" id="PF13302">
    <property type="entry name" value="Acetyltransf_3"/>
    <property type="match status" value="1"/>
</dbReference>
<dbReference type="Proteomes" id="UP000289152">
    <property type="component" value="Unassembled WGS sequence"/>
</dbReference>
<evidence type="ECO:0000313" key="8">
    <source>
        <dbReference type="Proteomes" id="UP000289152"/>
    </source>
</evidence>
<feature type="compositionally biased region" description="Basic residues" evidence="5">
    <location>
        <begin position="39"/>
        <end position="53"/>
    </location>
</feature>
<dbReference type="AlphaFoldDB" id="A0A4Q1BJR3"/>
<dbReference type="InterPro" id="IPR002893">
    <property type="entry name" value="Znf_MYND"/>
</dbReference>
<feature type="domain" description="MYND-type" evidence="6">
    <location>
        <begin position="390"/>
        <end position="432"/>
    </location>
</feature>
<dbReference type="EMBL" id="SDIL01000056">
    <property type="protein sequence ID" value="RXK37979.1"/>
    <property type="molecule type" value="Genomic_DNA"/>
</dbReference>
<sequence length="436" mass="48764">MAAVALTSEGEEDVTAKLAQVHLDGSSDEALEADQIKVGTKKKKKKKKPKNKKPAVSYPSSTHFFNGLNEEWTMETDGKNKIPPLGEIPPAEPTPPPETPQETAKWTALLKNNRRKLTLPAFGLLDETSRSVLDTFLTPGCKNVELETPRLKLRQVQRGDLTGIRKIKTEPIVQKTQLYGAPTLGLIQPAFQTRYIRSSIPRITTGHSRGYREEYIFAITALNPDEITLSSGDQLKASNRISDAKGYLAGNIALRLDLHGNLFPIPGQPALHPTFQQCDEAGLTGTLFYEIHPQLWGQGLMREAFREVVRFAMEEVGCESVLSDPMVGNEASIRLCLAIGMHLIKETTDNPYGKHQLVHSISRMEWYRLNRPELNLSEVGKGHWGGKEVCRWCLNPRLWNPVVVCKCGWARYCSRECQRADWVWVGGHGTECTSNQ</sequence>
<dbReference type="InterPro" id="IPR051531">
    <property type="entry name" value="N-acetyltransferase"/>
</dbReference>
<evidence type="ECO:0000259" key="6">
    <source>
        <dbReference type="PROSITE" id="PS50865"/>
    </source>
</evidence>
<reference evidence="7 8" key="1">
    <citation type="submission" date="2016-06" db="EMBL/GenBank/DDBJ databases">
        <title>Evolution of pathogenesis and genome organization in the Tremellales.</title>
        <authorList>
            <person name="Cuomo C."/>
            <person name="Litvintseva A."/>
            <person name="Heitman J."/>
            <person name="Chen Y."/>
            <person name="Sun S."/>
            <person name="Springer D."/>
            <person name="Dromer F."/>
            <person name="Young S."/>
            <person name="Zeng Q."/>
            <person name="Chapman S."/>
            <person name="Gujja S."/>
            <person name="Saif S."/>
            <person name="Birren B."/>
        </authorList>
    </citation>
    <scope>NUCLEOTIDE SEQUENCE [LARGE SCALE GENOMIC DNA]</scope>
    <source>
        <strain evidence="7 8">ATCC 28783</strain>
    </source>
</reference>
<comment type="caution">
    <text evidence="7">The sequence shown here is derived from an EMBL/GenBank/DDBJ whole genome shotgun (WGS) entry which is preliminary data.</text>
</comment>
<dbReference type="InterPro" id="IPR000182">
    <property type="entry name" value="GNAT_dom"/>
</dbReference>
<evidence type="ECO:0000256" key="2">
    <source>
        <dbReference type="ARBA" id="ARBA00022771"/>
    </source>
</evidence>
<dbReference type="VEuPathDB" id="FungiDB:TREMEDRAFT_42784"/>
<evidence type="ECO:0000313" key="7">
    <source>
        <dbReference type="EMBL" id="RXK37979.1"/>
    </source>
</evidence>
<dbReference type="SUPFAM" id="SSF144232">
    <property type="entry name" value="HIT/MYND zinc finger-like"/>
    <property type="match status" value="1"/>
</dbReference>
<dbReference type="PANTHER" id="PTHR43792">
    <property type="entry name" value="GNAT FAMILY, PUTATIVE (AFU_ORTHOLOGUE AFUA_3G00765)-RELATED-RELATED"/>
    <property type="match status" value="1"/>
</dbReference>
<dbReference type="InParanoid" id="A0A4Q1BJR3"/>
<dbReference type="OrthoDB" id="630895at2759"/>
<evidence type="ECO:0000256" key="1">
    <source>
        <dbReference type="ARBA" id="ARBA00022723"/>
    </source>
</evidence>
<keyword evidence="8" id="KW-1185">Reference proteome</keyword>
<feature type="region of interest" description="Disordered" evidence="5">
    <location>
        <begin position="23"/>
        <end position="61"/>
    </location>
</feature>
<dbReference type="InterPro" id="IPR016181">
    <property type="entry name" value="Acyl_CoA_acyltransferase"/>
</dbReference>
<keyword evidence="2 4" id="KW-0863">Zinc-finger</keyword>
<dbReference type="PANTHER" id="PTHR43792:SF15">
    <property type="entry name" value="MYND-TYPE DOMAIN-CONTAINING PROTEIN"/>
    <property type="match status" value="1"/>
</dbReference>
<feature type="compositionally biased region" description="Pro residues" evidence="5">
    <location>
        <begin position="86"/>
        <end position="99"/>
    </location>
</feature>
<dbReference type="STRING" id="5217.A0A4Q1BJR3"/>
<accession>A0A4Q1BJR3</accession>
<keyword evidence="1" id="KW-0479">Metal-binding</keyword>
<dbReference type="GO" id="GO:0016747">
    <property type="term" value="F:acyltransferase activity, transferring groups other than amino-acyl groups"/>
    <property type="evidence" value="ECO:0007669"/>
    <property type="project" value="InterPro"/>
</dbReference>